<dbReference type="EMBL" id="ABVL01000002">
    <property type="protein sequence ID" value="EDY21481.1"/>
    <property type="molecule type" value="Genomic_DNA"/>
</dbReference>
<dbReference type="AlphaFoldDB" id="B4CVN9"/>
<dbReference type="InParanoid" id="B4CVN9"/>
<dbReference type="RefSeq" id="WP_006978053.1">
    <property type="nucleotide sequence ID" value="NZ_ABVL01000002.1"/>
</dbReference>
<reference evidence="2 3" key="1">
    <citation type="journal article" date="2011" name="J. Bacteriol.">
        <title>Genome sequence of Chthoniobacter flavus Ellin428, an aerobic heterotrophic soil bacterium.</title>
        <authorList>
            <person name="Kant R."/>
            <person name="van Passel M.W."/>
            <person name="Palva A."/>
            <person name="Lucas S."/>
            <person name="Lapidus A."/>
            <person name="Glavina Del Rio T."/>
            <person name="Dalin E."/>
            <person name="Tice H."/>
            <person name="Bruce D."/>
            <person name="Goodwin L."/>
            <person name="Pitluck S."/>
            <person name="Larimer F.W."/>
            <person name="Land M.L."/>
            <person name="Hauser L."/>
            <person name="Sangwan P."/>
            <person name="de Vos W.M."/>
            <person name="Janssen P.H."/>
            <person name="Smidt H."/>
        </authorList>
    </citation>
    <scope>NUCLEOTIDE SEQUENCE [LARGE SCALE GENOMIC DNA]</scope>
    <source>
        <strain evidence="2 3">Ellin428</strain>
    </source>
</reference>
<proteinExistence type="predicted"/>
<organism evidence="2 3">
    <name type="scientific">Chthoniobacter flavus Ellin428</name>
    <dbReference type="NCBI Taxonomy" id="497964"/>
    <lineage>
        <taxon>Bacteria</taxon>
        <taxon>Pseudomonadati</taxon>
        <taxon>Verrucomicrobiota</taxon>
        <taxon>Spartobacteria</taxon>
        <taxon>Chthoniobacterales</taxon>
        <taxon>Chthoniobacteraceae</taxon>
        <taxon>Chthoniobacter</taxon>
    </lineage>
</organism>
<name>B4CVN9_9BACT</name>
<evidence type="ECO:0000313" key="3">
    <source>
        <dbReference type="Proteomes" id="UP000005824"/>
    </source>
</evidence>
<gene>
    <name evidence="2" type="ORF">CfE428DRAFT_0726</name>
</gene>
<protein>
    <submittedName>
        <fullName evidence="2">Uncharacterized protein</fullName>
    </submittedName>
</protein>
<accession>B4CVN9</accession>
<feature type="compositionally biased region" description="Basic and acidic residues" evidence="1">
    <location>
        <begin position="39"/>
        <end position="49"/>
    </location>
</feature>
<sequence>MHFPKYWARGEWTGTRSSGENWRQLAWDCSDESQADAQNRADAKARRLGESAARSRSGQPDRYLYADRPLREPVLRTLGQADGECAAVVTRTAYGSEVLNTDRLMFVDIDLPKPTMGGGLLALIARLFGGGSKEPAASPSDARLAGLRQWQTNNLGWAFRVYRTHSGLRCLVISDWHDPVADPTHQVLRSLGCDTRYQQLCKVQKSFRARLTPKPWRCGCDNPPVRFPYVDPRQESVMQQWLAGYQQASEKHATCQFVTTVGNATPSLAMSSLINEHDTRTKATSGLPLA</sequence>
<evidence type="ECO:0000313" key="2">
    <source>
        <dbReference type="EMBL" id="EDY21481.1"/>
    </source>
</evidence>
<dbReference type="Proteomes" id="UP000005824">
    <property type="component" value="Unassembled WGS sequence"/>
</dbReference>
<comment type="caution">
    <text evidence="2">The sequence shown here is derived from an EMBL/GenBank/DDBJ whole genome shotgun (WGS) entry which is preliminary data.</text>
</comment>
<dbReference type="STRING" id="497964.CfE428DRAFT_0726"/>
<feature type="region of interest" description="Disordered" evidence="1">
    <location>
        <begin position="33"/>
        <end position="59"/>
    </location>
</feature>
<evidence type="ECO:0000256" key="1">
    <source>
        <dbReference type="SAM" id="MobiDB-lite"/>
    </source>
</evidence>
<dbReference type="eggNOG" id="ENOG502Z9PC">
    <property type="taxonomic scope" value="Bacteria"/>
</dbReference>
<keyword evidence="3" id="KW-1185">Reference proteome</keyword>